<reference evidence="1 2" key="1">
    <citation type="submission" date="2019-10" db="EMBL/GenBank/DDBJ databases">
        <title>New species of Slilvanegrellaceae.</title>
        <authorList>
            <person name="Pitt A."/>
            <person name="Hahn M.W."/>
        </authorList>
    </citation>
    <scope>NUCLEOTIDE SEQUENCE [LARGE SCALE GENOMIC DNA]</scope>
    <source>
        <strain evidence="1 2">SP-Ram-0.45-NSY-1</strain>
    </source>
</reference>
<gene>
    <name evidence="1" type="ORF">GCL60_10845</name>
</gene>
<sequence length="257" mass="29825">MLKIKYMSALSSFFILTANSQEKSYVVCSRKNDSLIWKWATHKSGKYIEVTGYHLYGRCDDPNYSLKSMKINDQIMFFVLDTQSVSLAKNACPSGYHFQPAQSIRDGWYRFAEGYQNKIEKVYDGHMKCLTKTGEYEKEVNIYCTNSANRSDWHWAIRKDKFGFFNVRVLGEWLNTKDELNIFPSTANCKNENIFVIHEKDYVKILEACPDNFYPQPASYTNSPRWYRFGLKNNMGISILPGYSDTTCKATPVLRIG</sequence>
<dbReference type="RefSeq" id="WP_153420739.1">
    <property type="nucleotide sequence ID" value="NZ_WFLM01000004.1"/>
</dbReference>
<dbReference type="OrthoDB" id="5875472at2"/>
<evidence type="ECO:0000313" key="2">
    <source>
        <dbReference type="Proteomes" id="UP000437748"/>
    </source>
</evidence>
<proteinExistence type="predicted"/>
<accession>A0A6N6VQ32</accession>
<organism evidence="1 2">
    <name type="scientific">Silvanigrella paludirubra</name>
    <dbReference type="NCBI Taxonomy" id="2499159"/>
    <lineage>
        <taxon>Bacteria</taxon>
        <taxon>Pseudomonadati</taxon>
        <taxon>Bdellovibrionota</taxon>
        <taxon>Oligoflexia</taxon>
        <taxon>Silvanigrellales</taxon>
        <taxon>Silvanigrellaceae</taxon>
        <taxon>Silvanigrella</taxon>
    </lineage>
</organism>
<comment type="caution">
    <text evidence="1">The sequence shown here is derived from an EMBL/GenBank/DDBJ whole genome shotgun (WGS) entry which is preliminary data.</text>
</comment>
<name>A0A6N6VQ32_9BACT</name>
<dbReference type="Proteomes" id="UP000437748">
    <property type="component" value="Unassembled WGS sequence"/>
</dbReference>
<evidence type="ECO:0000313" key="1">
    <source>
        <dbReference type="EMBL" id="KAB8037664.1"/>
    </source>
</evidence>
<protein>
    <submittedName>
        <fullName evidence="1">Uncharacterized protein</fullName>
    </submittedName>
</protein>
<dbReference type="AlphaFoldDB" id="A0A6N6VQ32"/>
<dbReference type="EMBL" id="WFLM01000004">
    <property type="protein sequence ID" value="KAB8037664.1"/>
    <property type="molecule type" value="Genomic_DNA"/>
</dbReference>
<keyword evidence="2" id="KW-1185">Reference proteome</keyword>